<evidence type="ECO:0000313" key="17">
    <source>
        <dbReference type="EMBL" id="KAH7429722.1"/>
    </source>
</evidence>
<evidence type="ECO:0000256" key="1">
    <source>
        <dbReference type="ARBA" id="ARBA00004123"/>
    </source>
</evidence>
<keyword evidence="12" id="KW-0234">DNA repair</keyword>
<keyword evidence="10 14" id="KW-0175">Coiled coil</keyword>
<evidence type="ECO:0000256" key="6">
    <source>
        <dbReference type="ARBA" id="ARBA00022763"/>
    </source>
</evidence>
<dbReference type="InterPro" id="IPR041006">
    <property type="entry name" value="Morc_S5"/>
</dbReference>
<feature type="coiled-coil region" evidence="14">
    <location>
        <begin position="1103"/>
        <end position="1169"/>
    </location>
</feature>
<dbReference type="GO" id="GO:0005634">
    <property type="term" value="C:nucleus"/>
    <property type="evidence" value="ECO:0007669"/>
    <property type="project" value="UniProtKB-SubCell"/>
</dbReference>
<dbReference type="PANTHER" id="PTHR23336">
    <property type="entry name" value="ZINC FINGER CW-TYPE COILED-COIL DOMAIN PROTEIN 3"/>
    <property type="match status" value="1"/>
</dbReference>
<keyword evidence="6" id="KW-0227">DNA damage</keyword>
<sequence>MVPSGVVKEECFRPLSLSVKVEPEYRASNFPLTDAHVVDISSSSSGSRGHVGVENTEGEVTSALANKRSSVPDDQISDRIGPSAKKPRTDALADSGIGLASTLRDDGMGLPHDFLQPLEGTHQNFSVPQATPSPGPLVSRSTTQKTVNKPFRQFWKAGDYESDKGSHKSSGGMDHVRVHPKFLHSNATSHKWALGAIAELLDNALDEITYGATSVHVDMIRNPKNGEPMLLVEDDGGGMNPDSMRQCMSLGYSMKSKMANTIGQYGNGFKTSTMRLGADVIVFSRCTDNKGLGPTESIGLLSYTFLRETGQQDIIVPMIDYEIKPFGLRKLVRRNVDDWNRNMETIKCWSPYATESELMDHFRKMKEHGTKIIIFNLWEDDQGNLELDFDSDRYDIQLRGVNKNEKHVTMAERFPNSSHYLTYQHSLRSYASILYLKLPSGFKIFLRGKEVEHHNLIDDLMFTEVWTYRPMDSDVKQTDNSQMKAVVTVGFVKDAKEHIDVQGFNVYHKNRLIKPFWRLWNSAASRGRGIIGVLEANFVEPAHDKQGFERTIVLARLEARLVEMQKSYWSKHCHKVGYVNSTLKSKEGRAVERRTALSSPIEAGQPALVAPLALLPPARASDVETHASNALSIPTPLAIAWSTQLQTQVQLARPAHGLSETNSSLMQQVNSQSIPLYASSAGISYNPPYRPNMNSAVLVSSSPLQKDVGQPHLQPSGQFHGAIRTPLPPPAVMSKASSMPAIEKPSTQCTPGHFLNSTYGSPADVCRVSSAQSMQISSGQPKPLHDPIHDACSPLPGDAMRNIKSMSEPESVRPITPSSESSKVSQVSQLSSRHCSLSTVQGIQSISSDSSPLADSTCNTSSSRANLTENMGVQPPVSDVQAGRPRTESPHSPHAVPQKIAVAQTFASVLANPGRNDHGPQVQVNEGSGNTNLQRPNLLEKDALLSTVDMVMTSTQVTGARESSEAAICVAEGKEQLQISSQILSKVDKCGALKGQTVELDSLNMSTQQKNDIVEGSCILNVTPGTSSTVAQVIQSPPEHGSLKSSRLPGKKSLEDLGRLFVRQATSSNVNQSEKSKQLRVLENECTKSDVTGVTNISKSCSNKELECRLIGLEQEVKDLQHKLESLTTERDSLRHRLFEERHRGQLSKQELQNKVEQAWAKVRELEAKNGLT</sequence>
<dbReference type="Proteomes" id="UP000825935">
    <property type="component" value="Chromosome 9"/>
</dbReference>
<dbReference type="GO" id="GO:0004519">
    <property type="term" value="F:endonuclease activity"/>
    <property type="evidence" value="ECO:0007669"/>
    <property type="project" value="UniProtKB-KW"/>
</dbReference>
<feature type="domain" description="Morc S5" evidence="16">
    <location>
        <begin position="425"/>
        <end position="569"/>
    </location>
</feature>
<feature type="region of interest" description="Disordered" evidence="15">
    <location>
        <begin position="843"/>
        <end position="895"/>
    </location>
</feature>
<dbReference type="Gene3D" id="3.30.565.10">
    <property type="entry name" value="Histidine kinase-like ATPase, C-terminal domain"/>
    <property type="match status" value="1"/>
</dbReference>
<feature type="compositionally biased region" description="Low complexity" evidence="15">
    <location>
        <begin position="818"/>
        <end position="827"/>
    </location>
</feature>
<keyword evidence="7" id="KW-0378">Hydrolase</keyword>
<dbReference type="EMBL" id="CM035414">
    <property type="protein sequence ID" value="KAH7429722.1"/>
    <property type="molecule type" value="Genomic_DNA"/>
</dbReference>
<feature type="region of interest" description="Disordered" evidence="15">
    <location>
        <begin position="62"/>
        <end position="91"/>
    </location>
</feature>
<organism evidence="17 18">
    <name type="scientific">Ceratopteris richardii</name>
    <name type="common">Triangle waterfern</name>
    <dbReference type="NCBI Taxonomy" id="49495"/>
    <lineage>
        <taxon>Eukaryota</taxon>
        <taxon>Viridiplantae</taxon>
        <taxon>Streptophyta</taxon>
        <taxon>Embryophyta</taxon>
        <taxon>Tracheophyta</taxon>
        <taxon>Polypodiopsida</taxon>
        <taxon>Polypodiidae</taxon>
        <taxon>Polypodiales</taxon>
        <taxon>Pteridineae</taxon>
        <taxon>Pteridaceae</taxon>
        <taxon>Parkerioideae</taxon>
        <taxon>Ceratopteris</taxon>
    </lineage>
</organism>
<feature type="compositionally biased region" description="Polar residues" evidence="15">
    <location>
        <begin position="922"/>
        <end position="934"/>
    </location>
</feature>
<keyword evidence="13" id="KW-0539">Nucleus</keyword>
<feature type="compositionally biased region" description="Polar residues" evidence="15">
    <location>
        <begin position="857"/>
        <end position="871"/>
    </location>
</feature>
<comment type="similarity">
    <text evidence="2">Belongs to the MORC ATPase protein family.</text>
</comment>
<dbReference type="FunFam" id="3.30.565.10:FF:000075">
    <property type="entry name" value="MORC family CW-type zinc finger protein 4"/>
    <property type="match status" value="1"/>
</dbReference>
<feature type="compositionally biased region" description="Polar residues" evidence="15">
    <location>
        <begin position="123"/>
        <end position="132"/>
    </location>
</feature>
<comment type="subcellular location">
    <subcellularLocation>
        <location evidence="1">Nucleus</location>
    </subcellularLocation>
</comment>
<dbReference type="GO" id="GO:0006325">
    <property type="term" value="P:chromatin organization"/>
    <property type="evidence" value="ECO:0007669"/>
    <property type="project" value="UniProtKB-KW"/>
</dbReference>
<dbReference type="GO" id="GO:0031047">
    <property type="term" value="P:regulatory ncRNA-mediated gene silencing"/>
    <property type="evidence" value="ECO:0007669"/>
    <property type="project" value="UniProtKB-KW"/>
</dbReference>
<keyword evidence="3" id="KW-0540">Nuclease</keyword>
<comment type="caution">
    <text evidence="17">The sequence shown here is derived from an EMBL/GenBank/DDBJ whole genome shotgun (WGS) entry which is preliminary data.</text>
</comment>
<evidence type="ECO:0000256" key="3">
    <source>
        <dbReference type="ARBA" id="ARBA00022722"/>
    </source>
</evidence>
<evidence type="ECO:0000256" key="12">
    <source>
        <dbReference type="ARBA" id="ARBA00023204"/>
    </source>
</evidence>
<evidence type="ECO:0000256" key="8">
    <source>
        <dbReference type="ARBA" id="ARBA00022840"/>
    </source>
</evidence>
<evidence type="ECO:0000313" key="18">
    <source>
        <dbReference type="Proteomes" id="UP000825935"/>
    </source>
</evidence>
<gene>
    <name evidence="17" type="ORF">KP509_09G063000</name>
</gene>
<feature type="region of interest" description="Disordered" evidence="15">
    <location>
        <begin position="911"/>
        <end position="934"/>
    </location>
</feature>
<evidence type="ECO:0000256" key="11">
    <source>
        <dbReference type="ARBA" id="ARBA00023158"/>
    </source>
</evidence>
<evidence type="ECO:0000259" key="16">
    <source>
        <dbReference type="Pfam" id="PF17942"/>
    </source>
</evidence>
<evidence type="ECO:0000256" key="5">
    <source>
        <dbReference type="ARBA" id="ARBA00022759"/>
    </source>
</evidence>
<dbReference type="Pfam" id="PF13589">
    <property type="entry name" value="HATPase_c_3"/>
    <property type="match status" value="1"/>
</dbReference>
<keyword evidence="8" id="KW-0067">ATP-binding</keyword>
<feature type="compositionally biased region" description="Polar residues" evidence="15">
    <location>
        <begin position="770"/>
        <end position="780"/>
    </location>
</feature>
<keyword evidence="5" id="KW-0255">Endonuclease</keyword>
<dbReference type="GO" id="GO:0005524">
    <property type="term" value="F:ATP binding"/>
    <property type="evidence" value="ECO:0007669"/>
    <property type="project" value="UniProtKB-KW"/>
</dbReference>
<feature type="region of interest" description="Disordered" evidence="15">
    <location>
        <begin position="123"/>
        <end position="145"/>
    </location>
</feature>
<dbReference type="AlphaFoldDB" id="A0A8T2U366"/>
<evidence type="ECO:0000256" key="4">
    <source>
        <dbReference type="ARBA" id="ARBA00022741"/>
    </source>
</evidence>
<evidence type="ECO:0000256" key="2">
    <source>
        <dbReference type="ARBA" id="ARBA00007845"/>
    </source>
</evidence>
<evidence type="ECO:0000256" key="9">
    <source>
        <dbReference type="ARBA" id="ARBA00022853"/>
    </source>
</evidence>
<proteinExistence type="inferred from homology"/>
<evidence type="ECO:0000256" key="15">
    <source>
        <dbReference type="SAM" id="MobiDB-lite"/>
    </source>
</evidence>
<dbReference type="OrthoDB" id="567073at2759"/>
<dbReference type="GO" id="GO:0016887">
    <property type="term" value="F:ATP hydrolysis activity"/>
    <property type="evidence" value="ECO:0007669"/>
    <property type="project" value="InterPro"/>
</dbReference>
<dbReference type="InterPro" id="IPR036890">
    <property type="entry name" value="HATPase_C_sf"/>
</dbReference>
<dbReference type="GO" id="GO:0031349">
    <property type="term" value="P:positive regulation of defense response"/>
    <property type="evidence" value="ECO:0007669"/>
    <property type="project" value="UniProtKB-ARBA"/>
</dbReference>
<evidence type="ECO:0000256" key="14">
    <source>
        <dbReference type="SAM" id="Coils"/>
    </source>
</evidence>
<accession>A0A8T2U366</accession>
<reference evidence="17" key="1">
    <citation type="submission" date="2021-08" db="EMBL/GenBank/DDBJ databases">
        <title>WGS assembly of Ceratopteris richardii.</title>
        <authorList>
            <person name="Marchant D.B."/>
            <person name="Chen G."/>
            <person name="Jenkins J."/>
            <person name="Shu S."/>
            <person name="Leebens-Mack J."/>
            <person name="Grimwood J."/>
            <person name="Schmutz J."/>
            <person name="Soltis P."/>
            <person name="Soltis D."/>
            <person name="Chen Z.-H."/>
        </authorList>
    </citation>
    <scope>NUCLEOTIDE SEQUENCE</scope>
    <source>
        <strain evidence="17">Whitten #5841</strain>
        <tissue evidence="17">Leaf</tissue>
    </source>
</reference>
<dbReference type="GO" id="GO:0006281">
    <property type="term" value="P:DNA repair"/>
    <property type="evidence" value="ECO:0007669"/>
    <property type="project" value="UniProtKB-KW"/>
</dbReference>
<keyword evidence="11" id="KW-0943">RNA-mediated gene silencing</keyword>
<dbReference type="PANTHER" id="PTHR23336:SF80">
    <property type="entry name" value="PROTEIN MICRORCHIDIA 7-LIKE"/>
    <property type="match status" value="1"/>
</dbReference>
<dbReference type="Pfam" id="PF17942">
    <property type="entry name" value="Morc6_S5"/>
    <property type="match status" value="1"/>
</dbReference>
<evidence type="ECO:0000256" key="7">
    <source>
        <dbReference type="ARBA" id="ARBA00022801"/>
    </source>
</evidence>
<name>A0A8T2U366_CERRI</name>
<keyword evidence="4" id="KW-0547">Nucleotide-binding</keyword>
<protein>
    <recommendedName>
        <fullName evidence="16">Morc S5 domain-containing protein</fullName>
    </recommendedName>
</protein>
<evidence type="ECO:0000256" key="13">
    <source>
        <dbReference type="ARBA" id="ARBA00023242"/>
    </source>
</evidence>
<dbReference type="SUPFAM" id="SSF55874">
    <property type="entry name" value="ATPase domain of HSP90 chaperone/DNA topoisomerase II/histidine kinase"/>
    <property type="match status" value="1"/>
</dbReference>
<keyword evidence="18" id="KW-1185">Reference proteome</keyword>
<keyword evidence="9" id="KW-0156">Chromatin regulator</keyword>
<feature type="compositionally biased region" description="Low complexity" evidence="15">
    <location>
        <begin position="845"/>
        <end position="856"/>
    </location>
</feature>
<feature type="region of interest" description="Disordered" evidence="15">
    <location>
        <begin position="770"/>
        <end position="827"/>
    </location>
</feature>
<dbReference type="InterPro" id="IPR045261">
    <property type="entry name" value="MORC_ATPase"/>
</dbReference>
<evidence type="ECO:0000256" key="10">
    <source>
        <dbReference type="ARBA" id="ARBA00023054"/>
    </source>
</evidence>